<evidence type="ECO:0000313" key="1">
    <source>
        <dbReference type="EMBL" id="EGD23974.1"/>
    </source>
</evidence>
<sequence length="69" mass="7459">MRTRDRAKTMRAIQVAETLDDNEDDDTGPDFAAALASTHTRLTEAGLTTTAADRIVAAIAPAVWRDTTK</sequence>
<proteinExistence type="predicted"/>
<gene>
    <name evidence="1" type="ORF">HMPREF0724_12182</name>
</gene>
<protein>
    <submittedName>
        <fullName evidence="1">Uncharacterized protein</fullName>
    </submittedName>
</protein>
<organism evidence="1 2">
    <name type="scientific">Prescottella equi ATCC 33707</name>
    <dbReference type="NCBI Taxonomy" id="525370"/>
    <lineage>
        <taxon>Bacteria</taxon>
        <taxon>Bacillati</taxon>
        <taxon>Actinomycetota</taxon>
        <taxon>Actinomycetes</taxon>
        <taxon>Mycobacteriales</taxon>
        <taxon>Nocardiaceae</taxon>
        <taxon>Prescottella</taxon>
    </lineage>
</organism>
<dbReference type="EMBL" id="ADNW02000010">
    <property type="protein sequence ID" value="EGD23974.1"/>
    <property type="molecule type" value="Genomic_DNA"/>
</dbReference>
<dbReference type="AlphaFoldDB" id="E9T0M3"/>
<keyword evidence="2" id="KW-1185">Reference proteome</keyword>
<dbReference type="Proteomes" id="UP000004245">
    <property type="component" value="Unassembled WGS sequence"/>
</dbReference>
<dbReference type="HOGENOM" id="CLU_2773194_0_0_11"/>
<reference evidence="1" key="1">
    <citation type="submission" date="2011-01" db="EMBL/GenBank/DDBJ databases">
        <authorList>
            <person name="Muzny D."/>
            <person name="Qin X."/>
            <person name="Buhay C."/>
            <person name="Dugan-Rocha S."/>
            <person name="Ding Y."/>
            <person name="Chen G."/>
            <person name="Hawes A."/>
            <person name="Holder M."/>
            <person name="Jhangiani S."/>
            <person name="Johnson A."/>
            <person name="Khan Z."/>
            <person name="Li Z."/>
            <person name="Liu W."/>
            <person name="Liu X."/>
            <person name="Perez L."/>
            <person name="Shen H."/>
            <person name="Wang Q."/>
            <person name="Watt J."/>
            <person name="Xi L."/>
            <person name="Xin Y."/>
            <person name="Zhou J."/>
            <person name="Deng J."/>
            <person name="Jiang H."/>
            <person name="Liu Y."/>
            <person name="Qu J."/>
            <person name="Song X.-Z."/>
            <person name="Zhang L."/>
            <person name="Villasana D."/>
            <person name="Johnson A."/>
            <person name="Liu J."/>
            <person name="Liyanage D."/>
            <person name="Lorensuhewa L."/>
            <person name="Robinson T."/>
            <person name="Song A."/>
            <person name="Song B.-B."/>
            <person name="Dinh H."/>
            <person name="Thornton R."/>
            <person name="Coyle M."/>
            <person name="Francisco L."/>
            <person name="Jackson L."/>
            <person name="Javaid M."/>
            <person name="Korchina V."/>
            <person name="Kovar C."/>
            <person name="Mata R."/>
            <person name="Mathew T."/>
            <person name="Ngo R."/>
            <person name="Nguyen L."/>
            <person name="Nguyen N."/>
            <person name="Okwuonu G."/>
            <person name="Ongeri F."/>
            <person name="Pham C."/>
            <person name="Simmons D."/>
            <person name="Wilczek-Boney K."/>
            <person name="Hale W."/>
            <person name="Jakkamsetti A."/>
            <person name="Pham P."/>
            <person name="Ruth R."/>
            <person name="San Lucas F."/>
            <person name="Warren J."/>
            <person name="Zhang J."/>
            <person name="Zhao Z."/>
            <person name="Zhou C."/>
            <person name="Zhu D."/>
            <person name="Lee S."/>
            <person name="Bess C."/>
            <person name="Blankenburg K."/>
            <person name="Forbes L."/>
            <person name="Fu Q."/>
            <person name="Gubbala S."/>
            <person name="Hirani K."/>
            <person name="Jayaseelan J.C."/>
            <person name="Lara F."/>
            <person name="Munidasa M."/>
            <person name="Palculict T."/>
            <person name="Patil S."/>
            <person name="Pu L.-L."/>
            <person name="Saada N."/>
            <person name="Tang L."/>
            <person name="Weissenberger G."/>
            <person name="Zhu Y."/>
            <person name="Hemphill L."/>
            <person name="Shang Y."/>
            <person name="Youmans B."/>
            <person name="Ayvaz T."/>
            <person name="Ross M."/>
            <person name="Santibanez J."/>
            <person name="Aqrawi P."/>
            <person name="Gross S."/>
            <person name="Joshi V."/>
            <person name="Fowler G."/>
            <person name="Nazareth L."/>
            <person name="Reid J."/>
            <person name="Worley K."/>
            <person name="Petrosino J."/>
            <person name="Highlander S."/>
            <person name="Gibbs R."/>
        </authorList>
    </citation>
    <scope>NUCLEOTIDE SEQUENCE [LARGE SCALE GENOMIC DNA]</scope>
    <source>
        <strain evidence="1">ATCC 33707</strain>
    </source>
</reference>
<name>E9T0M3_RHOHA</name>
<evidence type="ECO:0000313" key="2">
    <source>
        <dbReference type="Proteomes" id="UP000004245"/>
    </source>
</evidence>
<accession>E9T0M3</accession>
<comment type="caution">
    <text evidence="1">The sequence shown here is derived from an EMBL/GenBank/DDBJ whole genome shotgun (WGS) entry which is preliminary data.</text>
</comment>